<organism evidence="1 2">
    <name type="scientific">Massilia eburnea</name>
    <dbReference type="NCBI Taxonomy" id="1776165"/>
    <lineage>
        <taxon>Bacteria</taxon>
        <taxon>Pseudomonadati</taxon>
        <taxon>Pseudomonadota</taxon>
        <taxon>Betaproteobacteria</taxon>
        <taxon>Burkholderiales</taxon>
        <taxon>Oxalobacteraceae</taxon>
        <taxon>Telluria group</taxon>
        <taxon>Massilia</taxon>
    </lineage>
</organism>
<sequence length="252" mass="27310">MKSFSDETLMAYADGELDEVTRRAVEEAMHKDAALARRVAQHKAMRNDVFAAFAPVAEEAVPPRLAQPLRQATVVSLDSIRARREAEQQAARKASRARHWSWPEWGALAAMLVLGVSVGHYGLGMLPMENGETVASRDGMLVAQGRLATALDQQLGGNGGPVRIGASFLAQDNSYCRSFVTAQDMSGLACKQGGAWKVQLAVQGQNKAPQGEFRQAGSEMPTAVLDAIDQRIAGQPLDAKAEQEAVQRKWQR</sequence>
<protein>
    <recommendedName>
        <fullName evidence="3">Anti-sigma factor</fullName>
    </recommendedName>
</protein>
<gene>
    <name evidence="1" type="ORF">GM658_23200</name>
</gene>
<dbReference type="AlphaFoldDB" id="A0A6L6QMB3"/>
<dbReference type="OrthoDB" id="5702022at2"/>
<evidence type="ECO:0000313" key="2">
    <source>
        <dbReference type="Proteomes" id="UP000472320"/>
    </source>
</evidence>
<evidence type="ECO:0008006" key="3">
    <source>
        <dbReference type="Google" id="ProtNLM"/>
    </source>
</evidence>
<dbReference type="RefSeq" id="WP_155456441.1">
    <property type="nucleotide sequence ID" value="NZ_WNKX01000023.1"/>
</dbReference>
<dbReference type="Gene3D" id="1.10.10.1320">
    <property type="entry name" value="Anti-sigma factor, zinc-finger domain"/>
    <property type="match status" value="1"/>
</dbReference>
<keyword evidence="2" id="KW-1185">Reference proteome</keyword>
<dbReference type="Proteomes" id="UP000472320">
    <property type="component" value="Unassembled WGS sequence"/>
</dbReference>
<name>A0A6L6QMB3_9BURK</name>
<dbReference type="InterPro" id="IPR041916">
    <property type="entry name" value="Anti_sigma_zinc_sf"/>
</dbReference>
<evidence type="ECO:0000313" key="1">
    <source>
        <dbReference type="EMBL" id="MTW13522.1"/>
    </source>
</evidence>
<dbReference type="EMBL" id="WNKX01000023">
    <property type="protein sequence ID" value="MTW13522.1"/>
    <property type="molecule type" value="Genomic_DNA"/>
</dbReference>
<reference evidence="1 2" key="1">
    <citation type="submission" date="2019-11" db="EMBL/GenBank/DDBJ databases">
        <title>Type strains purchased from KCTC, JCM and DSMZ.</title>
        <authorList>
            <person name="Lu H."/>
        </authorList>
    </citation>
    <scope>NUCLEOTIDE SEQUENCE [LARGE SCALE GENOMIC DNA]</scope>
    <source>
        <strain evidence="1 2">JCM 31587</strain>
    </source>
</reference>
<proteinExistence type="predicted"/>
<comment type="caution">
    <text evidence="1">The sequence shown here is derived from an EMBL/GenBank/DDBJ whole genome shotgun (WGS) entry which is preliminary data.</text>
</comment>
<accession>A0A6L6QMB3</accession>